<dbReference type="InterPro" id="IPR016032">
    <property type="entry name" value="Sig_transdc_resp-reg_C-effctor"/>
</dbReference>
<keyword evidence="9" id="KW-1185">Reference proteome</keyword>
<evidence type="ECO:0000256" key="2">
    <source>
        <dbReference type="ARBA" id="ARBA00023015"/>
    </source>
</evidence>
<accession>A0ABU8CWH3</accession>
<evidence type="ECO:0000256" key="3">
    <source>
        <dbReference type="ARBA" id="ARBA00023125"/>
    </source>
</evidence>
<dbReference type="PROSITE" id="PS50110">
    <property type="entry name" value="RESPONSE_REGULATORY"/>
    <property type="match status" value="1"/>
</dbReference>
<dbReference type="EMBL" id="JBANDL010000002">
    <property type="protein sequence ID" value="MEI2453116.1"/>
    <property type="molecule type" value="Genomic_DNA"/>
</dbReference>
<dbReference type="InterPro" id="IPR039420">
    <property type="entry name" value="WalR-like"/>
</dbReference>
<dbReference type="PANTHER" id="PTHR43214">
    <property type="entry name" value="TWO-COMPONENT RESPONSE REGULATOR"/>
    <property type="match status" value="1"/>
</dbReference>
<dbReference type="PRINTS" id="PR00038">
    <property type="entry name" value="HTHLUXR"/>
</dbReference>
<evidence type="ECO:0000313" key="8">
    <source>
        <dbReference type="EMBL" id="MEI2453116.1"/>
    </source>
</evidence>
<dbReference type="SMART" id="SM00421">
    <property type="entry name" value="HTH_LUXR"/>
    <property type="match status" value="1"/>
</dbReference>
<dbReference type="InterPro" id="IPR011006">
    <property type="entry name" value="CheY-like_superfamily"/>
</dbReference>
<dbReference type="Gene3D" id="3.40.50.2300">
    <property type="match status" value="1"/>
</dbReference>
<dbReference type="InterPro" id="IPR000792">
    <property type="entry name" value="Tscrpt_reg_LuxR_C"/>
</dbReference>
<proteinExistence type="predicted"/>
<keyword evidence="4" id="KW-0804">Transcription</keyword>
<protein>
    <submittedName>
        <fullName evidence="8">Response regulator transcription factor</fullName>
    </submittedName>
</protein>
<dbReference type="Pfam" id="PF00072">
    <property type="entry name" value="Response_reg"/>
    <property type="match status" value="1"/>
</dbReference>
<organism evidence="8 9">
    <name type="scientific">Lysobacter firmicutimachus</name>
    <dbReference type="NCBI Taxonomy" id="1792846"/>
    <lineage>
        <taxon>Bacteria</taxon>
        <taxon>Pseudomonadati</taxon>
        <taxon>Pseudomonadota</taxon>
        <taxon>Gammaproteobacteria</taxon>
        <taxon>Lysobacterales</taxon>
        <taxon>Lysobacteraceae</taxon>
        <taxon>Lysobacter</taxon>
    </lineage>
</organism>
<gene>
    <name evidence="8" type="ORF">V2J18_00335</name>
</gene>
<comment type="caution">
    <text evidence="8">The sequence shown here is derived from an EMBL/GenBank/DDBJ whole genome shotgun (WGS) entry which is preliminary data.</text>
</comment>
<dbReference type="InterPro" id="IPR001789">
    <property type="entry name" value="Sig_transdc_resp-reg_receiver"/>
</dbReference>
<evidence type="ECO:0000259" key="6">
    <source>
        <dbReference type="PROSITE" id="PS50043"/>
    </source>
</evidence>
<reference evidence="8 9" key="1">
    <citation type="submission" date="2024-02" db="EMBL/GenBank/DDBJ databases">
        <title>Lysobacter Genome Sequencing and Mining.</title>
        <authorList>
            <person name="Bierman J."/>
            <person name="Walker M.C."/>
        </authorList>
    </citation>
    <scope>NUCLEOTIDE SEQUENCE [LARGE SCALE GENOMIC DNA]</scope>
    <source>
        <strain evidence="8 9">PB6250</strain>
    </source>
</reference>
<evidence type="ECO:0000256" key="5">
    <source>
        <dbReference type="PROSITE-ProRule" id="PRU00169"/>
    </source>
</evidence>
<dbReference type="SUPFAM" id="SSF46894">
    <property type="entry name" value="C-terminal effector domain of the bipartite response regulators"/>
    <property type="match status" value="1"/>
</dbReference>
<evidence type="ECO:0000256" key="1">
    <source>
        <dbReference type="ARBA" id="ARBA00022553"/>
    </source>
</evidence>
<evidence type="ECO:0000313" key="9">
    <source>
        <dbReference type="Proteomes" id="UP001387215"/>
    </source>
</evidence>
<name>A0ABU8CWH3_9GAMM</name>
<dbReference type="RefSeq" id="WP_336130538.1">
    <property type="nucleotide sequence ID" value="NZ_JBANDL010000002.1"/>
</dbReference>
<evidence type="ECO:0000259" key="7">
    <source>
        <dbReference type="PROSITE" id="PS50110"/>
    </source>
</evidence>
<sequence length="218" mass="23256">MIRVFVIDDHPLVRVGLRGVLEAQGDMEIVGEASNGEDALTAIGSGIPDVVLCDFHLPGWDGLEVTRRLLARHPSLRILIISVVEAGPVPRRLLAAGARGYVSKAQDGGAIVRAVREVAAGRRFLDDALGARLIFEVSPFDQLSPRQMEVVWLVLRGRQNGDIALELGLTTSTVRTVRTKVMAKLGVQGDLGLIRLAMEYGLLPPAGGGGSGRPNRGS</sequence>
<dbReference type="PROSITE" id="PS50043">
    <property type="entry name" value="HTH_LUXR_2"/>
    <property type="match status" value="1"/>
</dbReference>
<keyword evidence="1 5" id="KW-0597">Phosphoprotein</keyword>
<dbReference type="Proteomes" id="UP001387215">
    <property type="component" value="Unassembled WGS sequence"/>
</dbReference>
<keyword evidence="3" id="KW-0238">DNA-binding</keyword>
<feature type="domain" description="HTH luxR-type" evidence="6">
    <location>
        <begin position="136"/>
        <end position="201"/>
    </location>
</feature>
<dbReference type="PANTHER" id="PTHR43214:SF41">
    <property type="entry name" value="NITRATE_NITRITE RESPONSE REGULATOR PROTEIN NARP"/>
    <property type="match status" value="1"/>
</dbReference>
<dbReference type="SMART" id="SM00448">
    <property type="entry name" value="REC"/>
    <property type="match status" value="1"/>
</dbReference>
<feature type="domain" description="Response regulatory" evidence="7">
    <location>
        <begin position="3"/>
        <end position="119"/>
    </location>
</feature>
<keyword evidence="2" id="KW-0805">Transcription regulation</keyword>
<evidence type="ECO:0000256" key="4">
    <source>
        <dbReference type="ARBA" id="ARBA00023163"/>
    </source>
</evidence>
<dbReference type="Pfam" id="PF00196">
    <property type="entry name" value="GerE"/>
    <property type="match status" value="1"/>
</dbReference>
<dbReference type="CDD" id="cd17535">
    <property type="entry name" value="REC_NarL-like"/>
    <property type="match status" value="1"/>
</dbReference>
<feature type="modified residue" description="4-aspartylphosphate" evidence="5">
    <location>
        <position position="54"/>
    </location>
</feature>
<dbReference type="InterPro" id="IPR058245">
    <property type="entry name" value="NreC/VraR/RcsB-like_REC"/>
</dbReference>
<dbReference type="SUPFAM" id="SSF52172">
    <property type="entry name" value="CheY-like"/>
    <property type="match status" value="1"/>
</dbReference>